<keyword evidence="2 8" id="KW-0436">Ligase</keyword>
<dbReference type="InterPro" id="IPR011761">
    <property type="entry name" value="ATP-grasp"/>
</dbReference>
<dbReference type="NCBIfam" id="NF001913">
    <property type="entry name" value="PRK00696.1"/>
    <property type="match status" value="1"/>
</dbReference>
<dbReference type="InterPro" id="IPR005811">
    <property type="entry name" value="SUCC_ACL_C"/>
</dbReference>
<dbReference type="GO" id="GO:0004775">
    <property type="term" value="F:succinate-CoA ligase (ADP-forming) activity"/>
    <property type="evidence" value="ECO:0007669"/>
    <property type="project" value="TreeGrafter"/>
</dbReference>
<evidence type="ECO:0000256" key="2">
    <source>
        <dbReference type="ARBA" id="ARBA00022598"/>
    </source>
</evidence>
<dbReference type="GO" id="GO:0006099">
    <property type="term" value="P:tricarboxylic acid cycle"/>
    <property type="evidence" value="ECO:0007669"/>
    <property type="project" value="UniProtKB-KW"/>
</dbReference>
<dbReference type="SUPFAM" id="SSF52210">
    <property type="entry name" value="Succinyl-CoA synthetase domains"/>
    <property type="match status" value="1"/>
</dbReference>
<keyword evidence="1" id="KW-0816">Tricarboxylic acid cycle</keyword>
<dbReference type="Gene3D" id="3.30.470.20">
    <property type="entry name" value="ATP-grasp fold, B domain"/>
    <property type="match status" value="1"/>
</dbReference>
<evidence type="ECO:0000256" key="3">
    <source>
        <dbReference type="ARBA" id="ARBA00022723"/>
    </source>
</evidence>
<dbReference type="Pfam" id="PF00549">
    <property type="entry name" value="Ligase_CoA"/>
    <property type="match status" value="1"/>
</dbReference>
<dbReference type="PIRSF" id="PIRSF001554">
    <property type="entry name" value="SucCS_beta"/>
    <property type="match status" value="1"/>
</dbReference>
<reference evidence="8" key="2">
    <citation type="submission" date="2023-01" db="EMBL/GenBank/DDBJ databases">
        <authorList>
            <person name="Sun Q."/>
            <person name="Evtushenko L."/>
        </authorList>
    </citation>
    <scope>NUCLEOTIDE SEQUENCE</scope>
    <source>
        <strain evidence="8">VKM B-1606</strain>
    </source>
</reference>
<evidence type="ECO:0000256" key="4">
    <source>
        <dbReference type="ARBA" id="ARBA00022741"/>
    </source>
</evidence>
<dbReference type="InterPro" id="IPR013815">
    <property type="entry name" value="ATP_grasp_subdomain_1"/>
</dbReference>
<dbReference type="Gene3D" id="3.40.50.261">
    <property type="entry name" value="Succinyl-CoA synthetase domains"/>
    <property type="match status" value="1"/>
</dbReference>
<sequence>MRLHEFQAKSLLADYGLPCPKGAVAITAAEAESIARDLGVAPLAVKAQIHAGERGAAGGVRMAHGPAMVRSAAEALLGKKLVTAQTGEGGLTVRRVYVEAATSAVKQIYLALVVEPALGGFALLGAAQGGEEIERREREGRLVRERMTLSVGAEPDPAELDAFLAAIGLEGAAQAKAATLVAGLRRAFIELDASLIEINPLAVTADGDLFALDVKMTLDDNALFRHRDLASLRDEDDDDRVKLTSQRDQLNFVQLDGDIGLVSNGAGLGLATLDMVKAAGGRPANFMDIRTTATSLDIAHGFALLLDNPAIKTLLVNVHGGGMQSCDTIAEGLGVALRRSGRSLPVVVRLAGLNAEFARTRFKNFGCAVIEEPDMASAAQRAVTVAASGRA</sequence>
<dbReference type="InterPro" id="IPR005809">
    <property type="entry name" value="Succ_CoA_ligase-like_bsu"/>
</dbReference>
<dbReference type="PANTHER" id="PTHR11815">
    <property type="entry name" value="SUCCINYL-COA SYNTHETASE BETA CHAIN"/>
    <property type="match status" value="1"/>
</dbReference>
<dbReference type="GO" id="GO:0005524">
    <property type="term" value="F:ATP binding"/>
    <property type="evidence" value="ECO:0007669"/>
    <property type="project" value="UniProtKB-UniRule"/>
</dbReference>
<comment type="caution">
    <text evidence="8">The sequence shown here is derived from an EMBL/GenBank/DDBJ whole genome shotgun (WGS) entry which is preliminary data.</text>
</comment>
<name>A0A9W6ITU5_9HYPH</name>
<keyword evidence="5" id="KW-0460">Magnesium</keyword>
<dbReference type="PROSITE" id="PS50975">
    <property type="entry name" value="ATP_GRASP"/>
    <property type="match status" value="1"/>
</dbReference>
<dbReference type="RefSeq" id="WP_204948277.1">
    <property type="nucleotide sequence ID" value="NZ_BSFF01000002.1"/>
</dbReference>
<organism evidence="8 9">
    <name type="scientific">Methylopila capsulata</name>
    <dbReference type="NCBI Taxonomy" id="61654"/>
    <lineage>
        <taxon>Bacteria</taxon>
        <taxon>Pseudomonadati</taxon>
        <taxon>Pseudomonadota</taxon>
        <taxon>Alphaproteobacteria</taxon>
        <taxon>Hyphomicrobiales</taxon>
        <taxon>Methylopilaceae</taxon>
        <taxon>Methylopila</taxon>
    </lineage>
</organism>
<dbReference type="EMBL" id="BSFF01000002">
    <property type="protein sequence ID" value="GLK55080.1"/>
    <property type="molecule type" value="Genomic_DNA"/>
</dbReference>
<dbReference type="GO" id="GO:0046872">
    <property type="term" value="F:metal ion binding"/>
    <property type="evidence" value="ECO:0007669"/>
    <property type="project" value="UniProtKB-KW"/>
</dbReference>
<dbReference type="Pfam" id="PF08442">
    <property type="entry name" value="ATP-grasp_2"/>
    <property type="match status" value="1"/>
</dbReference>
<dbReference type="FunFam" id="3.30.1490.20:FF:000002">
    <property type="entry name" value="Succinate--CoA ligase [ADP-forming] subunit beta"/>
    <property type="match status" value="1"/>
</dbReference>
<dbReference type="InterPro" id="IPR016102">
    <property type="entry name" value="Succinyl-CoA_synth-like"/>
</dbReference>
<dbReference type="GO" id="GO:0006104">
    <property type="term" value="P:succinyl-CoA metabolic process"/>
    <property type="evidence" value="ECO:0007669"/>
    <property type="project" value="TreeGrafter"/>
</dbReference>
<evidence type="ECO:0000256" key="5">
    <source>
        <dbReference type="ARBA" id="ARBA00022842"/>
    </source>
</evidence>
<reference evidence="8" key="1">
    <citation type="journal article" date="2014" name="Int. J. Syst. Evol. Microbiol.">
        <title>Complete genome sequence of Corynebacterium casei LMG S-19264T (=DSM 44701T), isolated from a smear-ripened cheese.</title>
        <authorList>
            <consortium name="US DOE Joint Genome Institute (JGI-PGF)"/>
            <person name="Walter F."/>
            <person name="Albersmeier A."/>
            <person name="Kalinowski J."/>
            <person name="Ruckert C."/>
        </authorList>
    </citation>
    <scope>NUCLEOTIDE SEQUENCE</scope>
    <source>
        <strain evidence="8">VKM B-1606</strain>
    </source>
</reference>
<feature type="domain" description="ATP-grasp" evidence="7">
    <location>
        <begin position="9"/>
        <end position="227"/>
    </location>
</feature>
<keyword evidence="4 6" id="KW-0547">Nucleotide-binding</keyword>
<dbReference type="Proteomes" id="UP001143400">
    <property type="component" value="Unassembled WGS sequence"/>
</dbReference>
<dbReference type="InterPro" id="IPR013650">
    <property type="entry name" value="ATP-grasp_succ-CoA_synth-type"/>
</dbReference>
<keyword evidence="6" id="KW-0067">ATP-binding</keyword>
<keyword evidence="3" id="KW-0479">Metal-binding</keyword>
<gene>
    <name evidence="8" type="primary">sucC_2</name>
    <name evidence="8" type="ORF">GCM10008170_10990</name>
</gene>
<dbReference type="PANTHER" id="PTHR11815:SF10">
    <property type="entry name" value="SUCCINATE--COA LIGASE [GDP-FORMING] SUBUNIT BETA, MITOCHONDRIAL"/>
    <property type="match status" value="1"/>
</dbReference>
<evidence type="ECO:0000259" key="7">
    <source>
        <dbReference type="PROSITE" id="PS50975"/>
    </source>
</evidence>
<dbReference type="SUPFAM" id="SSF56059">
    <property type="entry name" value="Glutathione synthetase ATP-binding domain-like"/>
    <property type="match status" value="1"/>
</dbReference>
<accession>A0A9W6ITU5</accession>
<proteinExistence type="predicted"/>
<dbReference type="Gene3D" id="3.30.1490.20">
    <property type="entry name" value="ATP-grasp fold, A domain"/>
    <property type="match status" value="1"/>
</dbReference>
<dbReference type="GO" id="GO:0005829">
    <property type="term" value="C:cytosol"/>
    <property type="evidence" value="ECO:0007669"/>
    <property type="project" value="TreeGrafter"/>
</dbReference>
<dbReference type="AlphaFoldDB" id="A0A9W6ITU5"/>
<protein>
    <submittedName>
        <fullName evidence="8">Succinate--CoA ligase [ADP-forming] subunit beta</fullName>
    </submittedName>
</protein>
<evidence type="ECO:0000313" key="8">
    <source>
        <dbReference type="EMBL" id="GLK55080.1"/>
    </source>
</evidence>
<dbReference type="GO" id="GO:0042709">
    <property type="term" value="C:succinate-CoA ligase complex"/>
    <property type="evidence" value="ECO:0007669"/>
    <property type="project" value="TreeGrafter"/>
</dbReference>
<evidence type="ECO:0000256" key="6">
    <source>
        <dbReference type="PROSITE-ProRule" id="PRU00409"/>
    </source>
</evidence>
<evidence type="ECO:0000313" key="9">
    <source>
        <dbReference type="Proteomes" id="UP001143400"/>
    </source>
</evidence>
<evidence type="ECO:0000256" key="1">
    <source>
        <dbReference type="ARBA" id="ARBA00022532"/>
    </source>
</evidence>